<evidence type="ECO:0000313" key="9">
    <source>
        <dbReference type="EMBL" id="QAZ67439.1"/>
    </source>
</evidence>
<dbReference type="InterPro" id="IPR023045">
    <property type="entry name" value="MoaC"/>
</dbReference>
<evidence type="ECO:0000256" key="3">
    <source>
        <dbReference type="ARBA" id="ARBA00012575"/>
    </source>
</evidence>
<keyword evidence="4 7" id="KW-0501">Molybdenum cofactor biosynthesis</keyword>
<evidence type="ECO:0000259" key="8">
    <source>
        <dbReference type="Pfam" id="PF01967"/>
    </source>
</evidence>
<dbReference type="InterPro" id="IPR047594">
    <property type="entry name" value="MoaC_bact/euk"/>
</dbReference>
<comment type="catalytic activity">
    <reaction evidence="1 7">
        <text>(8S)-3',8-cyclo-7,8-dihydroguanosine 5'-triphosphate = cyclic pyranopterin phosphate + diphosphate</text>
        <dbReference type="Rhea" id="RHEA:49580"/>
        <dbReference type="ChEBI" id="CHEBI:33019"/>
        <dbReference type="ChEBI" id="CHEBI:59648"/>
        <dbReference type="ChEBI" id="CHEBI:131766"/>
        <dbReference type="EC" id="4.6.1.17"/>
    </reaction>
</comment>
<gene>
    <name evidence="7 9" type="primary">moaC</name>
    <name evidence="9" type="ORF">C3Y92_09475</name>
</gene>
<feature type="active site" evidence="7">
    <location>
        <position position="129"/>
    </location>
</feature>
<name>A0A4P6I108_9BACT</name>
<evidence type="ECO:0000256" key="2">
    <source>
        <dbReference type="ARBA" id="ARBA00005046"/>
    </source>
</evidence>
<dbReference type="Gene3D" id="3.30.70.640">
    <property type="entry name" value="Molybdopterin cofactor biosynthesis C (MoaC) domain"/>
    <property type="match status" value="1"/>
</dbReference>
<dbReference type="PANTHER" id="PTHR22960:SF29">
    <property type="entry name" value="CYCLIC PYRANOPTERIN MONOPHOSPHATE SYNTHASE"/>
    <property type="match status" value="1"/>
</dbReference>
<dbReference type="OrthoDB" id="9794429at2"/>
<dbReference type="NCBIfam" id="NF006870">
    <property type="entry name" value="PRK09364.1"/>
    <property type="match status" value="1"/>
</dbReference>
<dbReference type="Pfam" id="PF01967">
    <property type="entry name" value="MoaC"/>
    <property type="match status" value="1"/>
</dbReference>
<dbReference type="InterPro" id="IPR050105">
    <property type="entry name" value="MoCo_biosynth_MoaA/MoaC"/>
</dbReference>
<organism evidence="9 10">
    <name type="scientific">Solidesulfovibrio carbinolicus</name>
    <dbReference type="NCBI Taxonomy" id="296842"/>
    <lineage>
        <taxon>Bacteria</taxon>
        <taxon>Pseudomonadati</taxon>
        <taxon>Thermodesulfobacteriota</taxon>
        <taxon>Desulfovibrionia</taxon>
        <taxon>Desulfovibrionales</taxon>
        <taxon>Desulfovibrionaceae</taxon>
        <taxon>Solidesulfovibrio</taxon>
    </lineage>
</organism>
<proteinExistence type="inferred from homology"/>
<keyword evidence="5 7" id="KW-0456">Lyase</keyword>
<keyword evidence="10" id="KW-1185">Reference proteome</keyword>
<dbReference type="InterPro" id="IPR002820">
    <property type="entry name" value="Mopterin_CF_biosynth-C_dom"/>
</dbReference>
<comment type="pathway">
    <text evidence="2 7">Cofactor biosynthesis; molybdopterin biosynthesis.</text>
</comment>
<accession>A0A4P6I108</accession>
<evidence type="ECO:0000313" key="10">
    <source>
        <dbReference type="Proteomes" id="UP000293296"/>
    </source>
</evidence>
<dbReference type="UniPathway" id="UPA00344"/>
<evidence type="ECO:0000256" key="6">
    <source>
        <dbReference type="ARBA" id="ARBA00055087"/>
    </source>
</evidence>
<evidence type="ECO:0000256" key="4">
    <source>
        <dbReference type="ARBA" id="ARBA00023150"/>
    </source>
</evidence>
<reference evidence="9 10" key="1">
    <citation type="submission" date="2018-02" db="EMBL/GenBank/DDBJ databases">
        <title>Genome sequence of Desulfovibrio carbinolicus DSM 3852.</title>
        <authorList>
            <person name="Wilbanks E."/>
            <person name="Skennerton C.T."/>
            <person name="Orphan V.J."/>
        </authorList>
    </citation>
    <scope>NUCLEOTIDE SEQUENCE [LARGE SCALE GENOMIC DNA]</scope>
    <source>
        <strain evidence="9 10">DSM 3852</strain>
    </source>
</reference>
<dbReference type="GO" id="GO:0006777">
    <property type="term" value="P:Mo-molybdopterin cofactor biosynthetic process"/>
    <property type="evidence" value="ECO:0007669"/>
    <property type="project" value="UniProtKB-UniRule"/>
</dbReference>
<dbReference type="HAMAP" id="MF_01224_B">
    <property type="entry name" value="MoaC_B"/>
    <property type="match status" value="1"/>
</dbReference>
<dbReference type="PANTHER" id="PTHR22960">
    <property type="entry name" value="MOLYBDOPTERIN COFACTOR SYNTHESIS PROTEIN A"/>
    <property type="match status" value="1"/>
</dbReference>
<dbReference type="AlphaFoldDB" id="A0A4P6I108"/>
<dbReference type="EC" id="4.6.1.17" evidence="3 7"/>
<feature type="domain" description="Molybdopterin cofactor biosynthesis C (MoaC)" evidence="8">
    <location>
        <begin position="16"/>
        <end position="151"/>
    </location>
</feature>
<dbReference type="Proteomes" id="UP000293296">
    <property type="component" value="Chromosome"/>
</dbReference>
<dbReference type="SUPFAM" id="SSF55040">
    <property type="entry name" value="Molybdenum cofactor biosynthesis protein C, MoaC"/>
    <property type="match status" value="1"/>
</dbReference>
<dbReference type="RefSeq" id="WP_129352023.1">
    <property type="nucleotide sequence ID" value="NZ_CP026538.1"/>
</dbReference>
<dbReference type="CDD" id="cd01420">
    <property type="entry name" value="MoaC_PE"/>
    <property type="match status" value="1"/>
</dbReference>
<dbReference type="NCBIfam" id="TIGR00581">
    <property type="entry name" value="moaC"/>
    <property type="match status" value="1"/>
</dbReference>
<dbReference type="EMBL" id="CP026538">
    <property type="protein sequence ID" value="QAZ67439.1"/>
    <property type="molecule type" value="Genomic_DNA"/>
</dbReference>
<dbReference type="GO" id="GO:0061799">
    <property type="term" value="F:cyclic pyranopterin monophosphate synthase activity"/>
    <property type="evidence" value="ECO:0007669"/>
    <property type="project" value="UniProtKB-UniRule"/>
</dbReference>
<evidence type="ECO:0000256" key="1">
    <source>
        <dbReference type="ARBA" id="ARBA00001637"/>
    </source>
</evidence>
<protein>
    <recommendedName>
        <fullName evidence="3 7">Cyclic pyranopterin monophosphate synthase</fullName>
        <ecNumber evidence="3 7">4.6.1.17</ecNumber>
    </recommendedName>
    <alternativeName>
        <fullName evidence="7">Molybdenum cofactor biosynthesis protein C</fullName>
    </alternativeName>
</protein>
<comment type="subunit">
    <text evidence="7">Homohexamer; trimer of dimers.</text>
</comment>
<dbReference type="KEGG" id="dcb:C3Y92_09475"/>
<comment type="function">
    <text evidence="6 7">Catalyzes the conversion of (8S)-3',8-cyclo-7,8-dihydroguanosine 5'-triphosphate to cyclic pyranopterin monophosphate (cPMP).</text>
</comment>
<dbReference type="InterPro" id="IPR036522">
    <property type="entry name" value="MoaC_sf"/>
</dbReference>
<feature type="binding site" evidence="7">
    <location>
        <begin position="114"/>
        <end position="115"/>
    </location>
    <ligand>
        <name>substrate</name>
    </ligand>
</feature>
<comment type="similarity">
    <text evidence="7">Belongs to the MoaC family.</text>
</comment>
<feature type="binding site" evidence="7">
    <location>
        <begin position="76"/>
        <end position="78"/>
    </location>
    <ligand>
        <name>substrate</name>
    </ligand>
</feature>
<evidence type="ECO:0000256" key="5">
    <source>
        <dbReference type="ARBA" id="ARBA00023239"/>
    </source>
</evidence>
<sequence>MSDSFTHLDADGAARMVDVGGKTKTRRLAVAACEVHLSPATMALLATAALPKGDALNTAKIAGIMAAKRTADLIPLCHPLPLAHADVRFDVDQAAAVVRVEAEASTVAETGVEMEALTAAMVAALTIYDMCKAVQKDIVVSQAKLLFKSGGKSGTFVSPDWPAGRPYPAS</sequence>
<evidence type="ECO:0000256" key="7">
    <source>
        <dbReference type="HAMAP-Rule" id="MF_01224"/>
    </source>
</evidence>